<sequence>MPDNPQPDRPASDIVVVMGVSGSGKTTVATGLAAVMGWTFAEGDDFHSAANVEKMRSGVALTDDDRWPWLETIGAWISGKEAAGESAVVTCSALRRAYRDVLRRDRPHVRFLHVEAPGAVIADRVEHRAGHYMPPSLLPSQLATLEPLAPDEPGVTVTADGAPDEVLARCLLALGLREV</sequence>
<evidence type="ECO:0000256" key="7">
    <source>
        <dbReference type="ARBA" id="ARBA00022840"/>
    </source>
</evidence>
<accession>A0A543PMV6</accession>
<dbReference type="GO" id="GO:0019521">
    <property type="term" value="P:D-gluconate metabolic process"/>
    <property type="evidence" value="ECO:0007669"/>
    <property type="project" value="UniProtKB-KW"/>
</dbReference>
<dbReference type="AlphaFoldDB" id="A0A543PMV6"/>
<evidence type="ECO:0000256" key="6">
    <source>
        <dbReference type="ARBA" id="ARBA00022777"/>
    </source>
</evidence>
<dbReference type="Pfam" id="PF13671">
    <property type="entry name" value="AAA_33"/>
    <property type="match status" value="1"/>
</dbReference>
<name>A0A543PMV6_9MICO</name>
<dbReference type="GO" id="GO:0005737">
    <property type="term" value="C:cytoplasm"/>
    <property type="evidence" value="ECO:0007669"/>
    <property type="project" value="TreeGrafter"/>
</dbReference>
<dbReference type="InterPro" id="IPR006001">
    <property type="entry name" value="Therm_gnt_kin"/>
</dbReference>
<keyword evidence="4 10" id="KW-0808">Transferase</keyword>
<dbReference type="CDD" id="cd02021">
    <property type="entry name" value="GntK"/>
    <property type="match status" value="1"/>
</dbReference>
<comment type="pathway">
    <text evidence="1">Carbohydrate acid metabolism.</text>
</comment>
<evidence type="ECO:0000256" key="10">
    <source>
        <dbReference type="RuleBase" id="RU363066"/>
    </source>
</evidence>
<dbReference type="Proteomes" id="UP000320085">
    <property type="component" value="Unassembled WGS sequence"/>
</dbReference>
<dbReference type="PANTHER" id="PTHR43442">
    <property type="entry name" value="GLUCONOKINASE-RELATED"/>
    <property type="match status" value="1"/>
</dbReference>
<keyword evidence="5 10" id="KW-0547">Nucleotide-binding</keyword>
<evidence type="ECO:0000313" key="11">
    <source>
        <dbReference type="EMBL" id="TQN45390.1"/>
    </source>
</evidence>
<comment type="catalytic activity">
    <reaction evidence="9 10">
        <text>D-gluconate + ATP = 6-phospho-D-gluconate + ADP + H(+)</text>
        <dbReference type="Rhea" id="RHEA:19433"/>
        <dbReference type="ChEBI" id="CHEBI:15378"/>
        <dbReference type="ChEBI" id="CHEBI:18391"/>
        <dbReference type="ChEBI" id="CHEBI:30616"/>
        <dbReference type="ChEBI" id="CHEBI:58759"/>
        <dbReference type="ChEBI" id="CHEBI:456216"/>
        <dbReference type="EC" id="2.7.1.12"/>
    </reaction>
</comment>
<evidence type="ECO:0000256" key="4">
    <source>
        <dbReference type="ARBA" id="ARBA00022679"/>
    </source>
</evidence>
<keyword evidence="6 10" id="KW-0418">Kinase</keyword>
<dbReference type="InterPro" id="IPR027417">
    <property type="entry name" value="P-loop_NTPase"/>
</dbReference>
<dbReference type="GO" id="GO:0005524">
    <property type="term" value="F:ATP binding"/>
    <property type="evidence" value="ECO:0007669"/>
    <property type="project" value="UniProtKB-KW"/>
</dbReference>
<organism evidence="11 12">
    <name type="scientific">Humibacillus xanthopallidus</name>
    <dbReference type="NCBI Taxonomy" id="412689"/>
    <lineage>
        <taxon>Bacteria</taxon>
        <taxon>Bacillati</taxon>
        <taxon>Actinomycetota</taxon>
        <taxon>Actinomycetes</taxon>
        <taxon>Micrococcales</taxon>
        <taxon>Intrasporangiaceae</taxon>
        <taxon>Humibacillus</taxon>
    </lineage>
</organism>
<evidence type="ECO:0000256" key="2">
    <source>
        <dbReference type="ARBA" id="ARBA00008420"/>
    </source>
</evidence>
<evidence type="ECO:0000256" key="1">
    <source>
        <dbReference type="ARBA" id="ARBA00004761"/>
    </source>
</evidence>
<comment type="similarity">
    <text evidence="2 10">Belongs to the gluconokinase GntK/GntV family.</text>
</comment>
<evidence type="ECO:0000256" key="5">
    <source>
        <dbReference type="ARBA" id="ARBA00022741"/>
    </source>
</evidence>
<comment type="caution">
    <text evidence="11">The sequence shown here is derived from an EMBL/GenBank/DDBJ whole genome shotgun (WGS) entry which is preliminary data.</text>
</comment>
<dbReference type="Gene3D" id="3.40.50.300">
    <property type="entry name" value="P-loop containing nucleotide triphosphate hydrolases"/>
    <property type="match status" value="1"/>
</dbReference>
<evidence type="ECO:0000313" key="12">
    <source>
        <dbReference type="Proteomes" id="UP000320085"/>
    </source>
</evidence>
<dbReference type="FunFam" id="3.40.50.300:FF:000522">
    <property type="entry name" value="Gluconokinase"/>
    <property type="match status" value="1"/>
</dbReference>
<reference evidence="11 12" key="1">
    <citation type="submission" date="2019-06" db="EMBL/GenBank/DDBJ databases">
        <title>Sequencing the genomes of 1000 actinobacteria strains.</title>
        <authorList>
            <person name="Klenk H.-P."/>
        </authorList>
    </citation>
    <scope>NUCLEOTIDE SEQUENCE [LARGE SCALE GENOMIC DNA]</scope>
    <source>
        <strain evidence="11 12">DSM 21776</strain>
    </source>
</reference>
<keyword evidence="7 10" id="KW-0067">ATP-binding</keyword>
<dbReference type="EMBL" id="VFQF01000003">
    <property type="protein sequence ID" value="TQN45390.1"/>
    <property type="molecule type" value="Genomic_DNA"/>
</dbReference>
<dbReference type="PANTHER" id="PTHR43442:SF3">
    <property type="entry name" value="GLUCONOKINASE-RELATED"/>
    <property type="match status" value="1"/>
</dbReference>
<dbReference type="EC" id="2.7.1.12" evidence="3 10"/>
<evidence type="ECO:0000256" key="8">
    <source>
        <dbReference type="ARBA" id="ARBA00023064"/>
    </source>
</evidence>
<proteinExistence type="inferred from homology"/>
<dbReference type="OrthoDB" id="9795716at2"/>
<dbReference type="GO" id="GO:0046316">
    <property type="term" value="F:gluconokinase activity"/>
    <property type="evidence" value="ECO:0007669"/>
    <property type="project" value="UniProtKB-EC"/>
</dbReference>
<dbReference type="SUPFAM" id="SSF52540">
    <property type="entry name" value="P-loop containing nucleoside triphosphate hydrolases"/>
    <property type="match status" value="1"/>
</dbReference>
<protein>
    <recommendedName>
        <fullName evidence="3 10">Gluconokinase</fullName>
        <ecNumber evidence="3 10">2.7.1.12</ecNumber>
    </recommendedName>
</protein>
<evidence type="ECO:0000256" key="3">
    <source>
        <dbReference type="ARBA" id="ARBA00012054"/>
    </source>
</evidence>
<keyword evidence="8" id="KW-0311">Gluconate utilization</keyword>
<dbReference type="NCBIfam" id="TIGR01313">
    <property type="entry name" value="therm_gnt_kin"/>
    <property type="match status" value="1"/>
</dbReference>
<gene>
    <name evidence="11" type="ORF">FHX52_4630</name>
</gene>
<evidence type="ECO:0000256" key="9">
    <source>
        <dbReference type="ARBA" id="ARBA00048090"/>
    </source>
</evidence>
<dbReference type="RefSeq" id="WP_141824613.1">
    <property type="nucleotide sequence ID" value="NZ_BAAAQC010000013.1"/>
</dbReference>